<feature type="transmembrane region" description="Helical" evidence="1">
    <location>
        <begin position="39"/>
        <end position="60"/>
    </location>
</feature>
<organism evidence="2 3">
    <name type="scientific">Serratia plymuthica</name>
    <dbReference type="NCBI Taxonomy" id="82996"/>
    <lineage>
        <taxon>Bacteria</taxon>
        <taxon>Pseudomonadati</taxon>
        <taxon>Pseudomonadota</taxon>
        <taxon>Gammaproteobacteria</taxon>
        <taxon>Enterobacterales</taxon>
        <taxon>Yersiniaceae</taxon>
        <taxon>Serratia</taxon>
    </lineage>
</organism>
<evidence type="ECO:0000313" key="3">
    <source>
        <dbReference type="Proteomes" id="UP000248897"/>
    </source>
</evidence>
<evidence type="ECO:0000313" key="2">
    <source>
        <dbReference type="EMBL" id="SQI42709.1"/>
    </source>
</evidence>
<evidence type="ECO:0000256" key="1">
    <source>
        <dbReference type="SAM" id="Phobius"/>
    </source>
</evidence>
<gene>
    <name evidence="2" type="ORF">NCTC12961_03706</name>
</gene>
<sequence>MDKIIRPIIIFFAILSISPFLSGAGVLTPGSVFSAPAGISKFMITLATGYFFVSLSLKFYDFLRKSK</sequence>
<feature type="transmembrane region" description="Helical" evidence="1">
    <location>
        <begin position="7"/>
        <end position="27"/>
    </location>
</feature>
<keyword evidence="1" id="KW-0812">Transmembrane</keyword>
<dbReference type="EMBL" id="LS483469">
    <property type="protein sequence ID" value="SQI42709.1"/>
    <property type="molecule type" value="Genomic_DNA"/>
</dbReference>
<proteinExistence type="predicted"/>
<keyword evidence="1" id="KW-0472">Membrane</keyword>
<dbReference type="Proteomes" id="UP000248897">
    <property type="component" value="Chromosome 1"/>
</dbReference>
<accession>A0A2X4UWC0</accession>
<name>A0A2X4UWC0_SERPL</name>
<keyword evidence="1" id="KW-1133">Transmembrane helix</keyword>
<reference evidence="2 3" key="1">
    <citation type="submission" date="2018-06" db="EMBL/GenBank/DDBJ databases">
        <authorList>
            <consortium name="Pathogen Informatics"/>
            <person name="Doyle S."/>
        </authorList>
    </citation>
    <scope>NUCLEOTIDE SEQUENCE [LARGE SCALE GENOMIC DNA]</scope>
    <source>
        <strain evidence="2 3">NCTC12961</strain>
    </source>
</reference>
<dbReference type="AlphaFoldDB" id="A0A2X4UWC0"/>
<protein>
    <submittedName>
        <fullName evidence="2">Uncharacterized protein</fullName>
    </submittedName>
</protein>